<keyword evidence="1" id="KW-0732">Signal</keyword>
<dbReference type="AlphaFoldDB" id="A0A9P7AUA0"/>
<dbReference type="EMBL" id="JABBWG010000307">
    <property type="protein sequence ID" value="KAG1795596.1"/>
    <property type="molecule type" value="Genomic_DNA"/>
</dbReference>
<sequence length="132" mass="15145">MQLSVLLSALVSSIILAAALPVPGANLNCFCEPEGFDHFSIRETMASQLPLGYDQPVKKYQLSTGLDDYDQPDKRRQLRMGFDDYDRLLMREIMAFQHQLDYDQRDKKRRLWAGRDAYDHGRSETSAPVESC</sequence>
<protein>
    <submittedName>
        <fullName evidence="2">Uncharacterized protein</fullName>
    </submittedName>
</protein>
<feature type="signal peptide" evidence="1">
    <location>
        <begin position="1"/>
        <end position="19"/>
    </location>
</feature>
<dbReference type="Proteomes" id="UP000807769">
    <property type="component" value="Unassembled WGS sequence"/>
</dbReference>
<organism evidence="2 3">
    <name type="scientific">Suillus subaureus</name>
    <dbReference type="NCBI Taxonomy" id="48587"/>
    <lineage>
        <taxon>Eukaryota</taxon>
        <taxon>Fungi</taxon>
        <taxon>Dikarya</taxon>
        <taxon>Basidiomycota</taxon>
        <taxon>Agaricomycotina</taxon>
        <taxon>Agaricomycetes</taxon>
        <taxon>Agaricomycetidae</taxon>
        <taxon>Boletales</taxon>
        <taxon>Suillineae</taxon>
        <taxon>Suillaceae</taxon>
        <taxon>Suillus</taxon>
    </lineage>
</organism>
<reference evidence="2" key="1">
    <citation type="journal article" date="2020" name="New Phytol.">
        <title>Comparative genomics reveals dynamic genome evolution in host specialist ectomycorrhizal fungi.</title>
        <authorList>
            <person name="Lofgren L.A."/>
            <person name="Nguyen N.H."/>
            <person name="Vilgalys R."/>
            <person name="Ruytinx J."/>
            <person name="Liao H.L."/>
            <person name="Branco S."/>
            <person name="Kuo A."/>
            <person name="LaButti K."/>
            <person name="Lipzen A."/>
            <person name="Andreopoulos W."/>
            <person name="Pangilinan J."/>
            <person name="Riley R."/>
            <person name="Hundley H."/>
            <person name="Na H."/>
            <person name="Barry K."/>
            <person name="Grigoriev I.V."/>
            <person name="Stajich J.E."/>
            <person name="Kennedy P.G."/>
        </authorList>
    </citation>
    <scope>NUCLEOTIDE SEQUENCE</scope>
    <source>
        <strain evidence="2">MN1</strain>
    </source>
</reference>
<keyword evidence="3" id="KW-1185">Reference proteome</keyword>
<gene>
    <name evidence="2" type="ORF">BJ212DRAFT_1489654</name>
</gene>
<evidence type="ECO:0000313" key="3">
    <source>
        <dbReference type="Proteomes" id="UP000807769"/>
    </source>
</evidence>
<dbReference type="GeneID" id="64635444"/>
<comment type="caution">
    <text evidence="2">The sequence shown here is derived from an EMBL/GenBank/DDBJ whole genome shotgun (WGS) entry which is preliminary data.</text>
</comment>
<feature type="chain" id="PRO_5040151771" evidence="1">
    <location>
        <begin position="20"/>
        <end position="132"/>
    </location>
</feature>
<accession>A0A9P7AUA0</accession>
<evidence type="ECO:0000256" key="1">
    <source>
        <dbReference type="SAM" id="SignalP"/>
    </source>
</evidence>
<dbReference type="RefSeq" id="XP_041185260.1">
    <property type="nucleotide sequence ID" value="XM_041341428.1"/>
</dbReference>
<name>A0A9P7AUA0_9AGAM</name>
<evidence type="ECO:0000313" key="2">
    <source>
        <dbReference type="EMBL" id="KAG1795596.1"/>
    </source>
</evidence>
<proteinExistence type="predicted"/>